<keyword evidence="5" id="KW-1185">Reference proteome</keyword>
<reference evidence="2 5" key="1">
    <citation type="journal article" date="2011" name="Nature">
        <title>The Medicago genome provides insight into the evolution of rhizobial symbioses.</title>
        <authorList>
            <person name="Young N.D."/>
            <person name="Debelle F."/>
            <person name="Oldroyd G.E."/>
            <person name="Geurts R."/>
            <person name="Cannon S.B."/>
            <person name="Udvardi M.K."/>
            <person name="Benedito V.A."/>
            <person name="Mayer K.F."/>
            <person name="Gouzy J."/>
            <person name="Schoof H."/>
            <person name="Van de Peer Y."/>
            <person name="Proost S."/>
            <person name="Cook D.R."/>
            <person name="Meyers B.C."/>
            <person name="Spannagl M."/>
            <person name="Cheung F."/>
            <person name="De Mita S."/>
            <person name="Krishnakumar V."/>
            <person name="Gundlach H."/>
            <person name="Zhou S."/>
            <person name="Mudge J."/>
            <person name="Bharti A.K."/>
            <person name="Murray J.D."/>
            <person name="Naoumkina M.A."/>
            <person name="Rosen B."/>
            <person name="Silverstein K.A."/>
            <person name="Tang H."/>
            <person name="Rombauts S."/>
            <person name="Zhao P.X."/>
            <person name="Zhou P."/>
            <person name="Barbe V."/>
            <person name="Bardou P."/>
            <person name="Bechner M."/>
            <person name="Bellec A."/>
            <person name="Berger A."/>
            <person name="Berges H."/>
            <person name="Bidwell S."/>
            <person name="Bisseling T."/>
            <person name="Choisne N."/>
            <person name="Couloux A."/>
            <person name="Denny R."/>
            <person name="Deshpande S."/>
            <person name="Dai X."/>
            <person name="Doyle J.J."/>
            <person name="Dudez A.M."/>
            <person name="Farmer A.D."/>
            <person name="Fouteau S."/>
            <person name="Franken C."/>
            <person name="Gibelin C."/>
            <person name="Gish J."/>
            <person name="Goldstein S."/>
            <person name="Gonzalez A.J."/>
            <person name="Green P.J."/>
            <person name="Hallab A."/>
            <person name="Hartog M."/>
            <person name="Hua A."/>
            <person name="Humphray S.J."/>
            <person name="Jeong D.H."/>
            <person name="Jing Y."/>
            <person name="Jocker A."/>
            <person name="Kenton S.M."/>
            <person name="Kim D.J."/>
            <person name="Klee K."/>
            <person name="Lai H."/>
            <person name="Lang C."/>
            <person name="Lin S."/>
            <person name="Macmil S.L."/>
            <person name="Magdelenat G."/>
            <person name="Matthews L."/>
            <person name="McCorrison J."/>
            <person name="Monaghan E.L."/>
            <person name="Mun J.H."/>
            <person name="Najar F.Z."/>
            <person name="Nicholson C."/>
            <person name="Noirot C."/>
            <person name="O'Bleness M."/>
            <person name="Paule C.R."/>
            <person name="Poulain J."/>
            <person name="Prion F."/>
            <person name="Qin B."/>
            <person name="Qu C."/>
            <person name="Retzel E.F."/>
            <person name="Riddle C."/>
            <person name="Sallet E."/>
            <person name="Samain S."/>
            <person name="Samson N."/>
            <person name="Sanders I."/>
            <person name="Saurat O."/>
            <person name="Scarpelli C."/>
            <person name="Schiex T."/>
            <person name="Segurens B."/>
            <person name="Severin A.J."/>
            <person name="Sherrier D.J."/>
            <person name="Shi R."/>
            <person name="Sims S."/>
            <person name="Singer S.R."/>
            <person name="Sinharoy S."/>
            <person name="Sterck L."/>
            <person name="Viollet A."/>
            <person name="Wang B.B."/>
            <person name="Wang K."/>
            <person name="Wang M."/>
            <person name="Wang X."/>
            <person name="Warfsmann J."/>
            <person name="Weissenbach J."/>
            <person name="White D.D."/>
            <person name="White J.D."/>
            <person name="Wiley G.B."/>
            <person name="Wincker P."/>
            <person name="Xing Y."/>
            <person name="Yang L."/>
            <person name="Yao Z."/>
            <person name="Ying F."/>
            <person name="Zhai J."/>
            <person name="Zhou L."/>
            <person name="Zuber A."/>
            <person name="Denarie J."/>
            <person name="Dixon R.A."/>
            <person name="May G.D."/>
            <person name="Schwartz D.C."/>
            <person name="Rogers J."/>
            <person name="Quetier F."/>
            <person name="Town C.D."/>
            <person name="Roe B.A."/>
        </authorList>
    </citation>
    <scope>NUCLEOTIDE SEQUENCE [LARGE SCALE GENOMIC DNA]</scope>
    <source>
        <strain evidence="2">A17</strain>
        <strain evidence="4 5">cv. Jemalong A17</strain>
    </source>
</reference>
<dbReference type="InterPro" id="IPR017451">
    <property type="entry name" value="F-box-assoc_interact_dom"/>
</dbReference>
<dbReference type="STRING" id="3880.A0A072TU65"/>
<dbReference type="EMBL" id="PSQE01000007">
    <property type="protein sequence ID" value="RHN45292.1"/>
    <property type="molecule type" value="Genomic_DNA"/>
</dbReference>
<reference evidence="2 5" key="2">
    <citation type="journal article" date="2014" name="BMC Genomics">
        <title>An improved genome release (version Mt4.0) for the model legume Medicago truncatula.</title>
        <authorList>
            <person name="Tang H."/>
            <person name="Krishnakumar V."/>
            <person name="Bidwell S."/>
            <person name="Rosen B."/>
            <person name="Chan A."/>
            <person name="Zhou S."/>
            <person name="Gentzbittel L."/>
            <person name="Childs K.L."/>
            <person name="Yandell M."/>
            <person name="Gundlach H."/>
            <person name="Mayer K.F."/>
            <person name="Schwartz D.C."/>
            <person name="Town C.D."/>
        </authorList>
    </citation>
    <scope>GENOME REANNOTATION</scope>
    <source>
        <strain evidence="2">A17</strain>
        <strain evidence="4 5">cv. Jemalong A17</strain>
    </source>
</reference>
<dbReference type="EMBL" id="KL402769">
    <property type="protein sequence ID" value="KEH17105.1"/>
    <property type="molecule type" value="Genomic_DNA"/>
</dbReference>
<evidence type="ECO:0000313" key="2">
    <source>
        <dbReference type="EMBL" id="KEH17105.1"/>
    </source>
</evidence>
<dbReference type="NCBIfam" id="TIGR01640">
    <property type="entry name" value="F_box_assoc_1"/>
    <property type="match status" value="1"/>
</dbReference>
<dbReference type="Gene3D" id="1.20.1280.50">
    <property type="match status" value="1"/>
</dbReference>
<dbReference type="Proteomes" id="UP000265566">
    <property type="component" value="Chromosome 7"/>
</dbReference>
<dbReference type="eggNOG" id="ENOG502QUVH">
    <property type="taxonomic scope" value="Eukaryota"/>
</dbReference>
<dbReference type="AlphaFoldDB" id="A0A072TU65"/>
<dbReference type="Pfam" id="PF00646">
    <property type="entry name" value="F-box"/>
    <property type="match status" value="1"/>
</dbReference>
<gene>
    <name evidence="4" type="primary">25479946</name>
    <name evidence="2" type="ORF">MTR_0044s0300</name>
    <name evidence="3" type="ORF">MtrunA17_Chr7g0228911</name>
</gene>
<dbReference type="Pfam" id="PF07734">
    <property type="entry name" value="FBA_1"/>
    <property type="match status" value="1"/>
</dbReference>
<name>A0A072TU65_MEDTR</name>
<feature type="domain" description="F-box" evidence="1">
    <location>
        <begin position="32"/>
        <end position="78"/>
    </location>
</feature>
<dbReference type="InterPro" id="IPR050796">
    <property type="entry name" value="SCF_F-box_component"/>
</dbReference>
<sequence>MADDRTDMASSLPLTAATKRQQLNTSTETLSSSLLPTLPFDVISEILCRLPVKLLLQLSCLCKSWKSLISDPKFTKKHLRMSTTLHHIMVTSTDDSHELVLFGSPISSVLSISRVTQTQLSYPSSLTFEYGERSDVCSCDGILCINVCFHPSAILWNPSIRKFKVLPPLEKIQCKRVPFSIYSFGYDHFIDNYKIIVVSSCINKSEVCILTLGTDYWRRIKDFPYDGPLHESGIFVSGTVNWLAIDNSSSNSSLRAIVSLDLENESYKKLPHPDLENELWTLGVLTDCLCIFTSSDIFFDIWVMKEYGNKESWTKLYNVPYMEDRGLSSYTKVLYVSEDDKMLMEFYELGSSKLKLVVYDSKNGTLKIPVIQNINRRMDPKVYIESLISPCS</sequence>
<dbReference type="InterPro" id="IPR036047">
    <property type="entry name" value="F-box-like_dom_sf"/>
</dbReference>
<dbReference type="InterPro" id="IPR011043">
    <property type="entry name" value="Gal_Oxase/kelch_b-propeller"/>
</dbReference>
<organism evidence="2 5">
    <name type="scientific">Medicago truncatula</name>
    <name type="common">Barrel medic</name>
    <name type="synonym">Medicago tribuloides</name>
    <dbReference type="NCBI Taxonomy" id="3880"/>
    <lineage>
        <taxon>Eukaryota</taxon>
        <taxon>Viridiplantae</taxon>
        <taxon>Streptophyta</taxon>
        <taxon>Embryophyta</taxon>
        <taxon>Tracheophyta</taxon>
        <taxon>Spermatophyta</taxon>
        <taxon>Magnoliopsida</taxon>
        <taxon>eudicotyledons</taxon>
        <taxon>Gunneridae</taxon>
        <taxon>Pentapetalae</taxon>
        <taxon>rosids</taxon>
        <taxon>fabids</taxon>
        <taxon>Fabales</taxon>
        <taxon>Fabaceae</taxon>
        <taxon>Papilionoideae</taxon>
        <taxon>50 kb inversion clade</taxon>
        <taxon>NPAAA clade</taxon>
        <taxon>Hologalegina</taxon>
        <taxon>IRL clade</taxon>
        <taxon>Trifolieae</taxon>
        <taxon>Medicago</taxon>
    </lineage>
</organism>
<dbReference type="Gramene" id="rna39543">
    <property type="protein sequence ID" value="RHN45292.1"/>
    <property type="gene ID" value="gene39543"/>
</dbReference>
<evidence type="ECO:0000313" key="3">
    <source>
        <dbReference type="EMBL" id="RHN45292.1"/>
    </source>
</evidence>
<dbReference type="InterPro" id="IPR001810">
    <property type="entry name" value="F-box_dom"/>
</dbReference>
<dbReference type="InterPro" id="IPR006527">
    <property type="entry name" value="F-box-assoc_dom_typ1"/>
</dbReference>
<dbReference type="CDD" id="cd22157">
    <property type="entry name" value="F-box_AtFBW1-like"/>
    <property type="match status" value="1"/>
</dbReference>
<dbReference type="PANTHER" id="PTHR31672">
    <property type="entry name" value="BNACNNG10540D PROTEIN"/>
    <property type="match status" value="1"/>
</dbReference>
<accession>A0A072TU65</accession>
<dbReference type="PROSITE" id="PS50181">
    <property type="entry name" value="FBOX"/>
    <property type="match status" value="1"/>
</dbReference>
<proteinExistence type="predicted"/>
<dbReference type="HOGENOM" id="CLU_027176_1_4_1"/>
<dbReference type="SMART" id="SM00256">
    <property type="entry name" value="FBOX"/>
    <property type="match status" value="1"/>
</dbReference>
<evidence type="ECO:0000313" key="4">
    <source>
        <dbReference type="EnsemblPlants" id="KEH17105"/>
    </source>
</evidence>
<dbReference type="PANTHER" id="PTHR31672:SF13">
    <property type="entry name" value="F-BOX PROTEIN CPR30-LIKE"/>
    <property type="match status" value="1"/>
</dbReference>
<dbReference type="OrthoDB" id="1401582at2759"/>
<evidence type="ECO:0000313" key="5">
    <source>
        <dbReference type="Proteomes" id="UP000002051"/>
    </source>
</evidence>
<dbReference type="Proteomes" id="UP000002051">
    <property type="component" value="Unassembled WGS sequence"/>
</dbReference>
<dbReference type="SUPFAM" id="SSF50965">
    <property type="entry name" value="Galactose oxidase, central domain"/>
    <property type="match status" value="1"/>
</dbReference>
<dbReference type="EnsemblPlants" id="KEH17105">
    <property type="protein sequence ID" value="KEH17105"/>
    <property type="gene ID" value="MTR_0044s0300"/>
</dbReference>
<dbReference type="KEGG" id="mtr:25479946"/>
<reference evidence="4" key="3">
    <citation type="submission" date="2015-06" db="UniProtKB">
        <authorList>
            <consortium name="EnsemblPlants"/>
        </authorList>
    </citation>
    <scope>IDENTIFICATION</scope>
    <source>
        <strain evidence="4">cv. Jemalong A17</strain>
    </source>
</reference>
<dbReference type="SUPFAM" id="SSF81383">
    <property type="entry name" value="F-box domain"/>
    <property type="match status" value="1"/>
</dbReference>
<evidence type="ECO:0000259" key="1">
    <source>
        <dbReference type="PROSITE" id="PS50181"/>
    </source>
</evidence>
<protein>
    <submittedName>
        <fullName evidence="2">F-box protein interaction domain protein</fullName>
    </submittedName>
    <submittedName>
        <fullName evidence="3">Putative F-box domain, galactose oxidase/kelch, beta-propeller, F-box associated interaction</fullName>
    </submittedName>
</protein>
<dbReference type="PaxDb" id="3880-AES82951"/>
<reference evidence="3" key="4">
    <citation type="journal article" date="2018" name="Nat. Plants">
        <title>Whole-genome landscape of Medicago truncatula symbiotic genes.</title>
        <authorList>
            <person name="Pecrix Y."/>
            <person name="Gamas P."/>
            <person name="Carrere S."/>
        </authorList>
    </citation>
    <scope>NUCLEOTIDE SEQUENCE</scope>
    <source>
        <tissue evidence="3">Leaves</tissue>
    </source>
</reference>